<feature type="chain" id="PRO_5047252590" evidence="11">
    <location>
        <begin position="30"/>
        <end position="1016"/>
    </location>
</feature>
<evidence type="ECO:0000256" key="3">
    <source>
        <dbReference type="ARBA" id="ARBA00022452"/>
    </source>
</evidence>
<evidence type="ECO:0000256" key="5">
    <source>
        <dbReference type="ARBA" id="ARBA00023077"/>
    </source>
</evidence>
<dbReference type="PANTHER" id="PTHR47234">
    <property type="match status" value="1"/>
</dbReference>
<dbReference type="PANTHER" id="PTHR47234:SF2">
    <property type="entry name" value="TONB-DEPENDENT RECEPTOR"/>
    <property type="match status" value="1"/>
</dbReference>
<keyword evidence="15" id="KW-1185">Reference proteome</keyword>
<dbReference type="Proteomes" id="UP000706039">
    <property type="component" value="Unassembled WGS sequence"/>
</dbReference>
<keyword evidence="3 8" id="KW-1134">Transmembrane beta strand</keyword>
<feature type="domain" description="TonB-dependent receptor plug" evidence="13">
    <location>
        <begin position="64"/>
        <end position="178"/>
    </location>
</feature>
<comment type="similarity">
    <text evidence="8 9">Belongs to the TonB-dependent receptor family.</text>
</comment>
<name>A0ABS7PP00_9SPHN</name>
<sequence>MKTIFGRRALLAGVSAAVLLTGMATRANAQDVAGEALPGGQDAAEAAPQDIVVTGSRISRPDYSSASPIVSVRGDALAKTGGSTLDSVLGQLPQFTPSRGATSGGATQGGAGQGQVTANIRGLGPQRTLVLLDGRRLAPSNPDGTIDLSTVPETLIGSIEVITGGASATYGSDAVSGVLNFKLRRDLEGLQLDAKTGITEMGDAGTRDITASWGAKFAEDRGRVLFSLGFHDRDLVRAVSRDFFRQSNGNFIPPTTYYANDAGNPYNLAALAGRFASYGTPLANPAQIGTVSGLLGLNEDGSLYSIFNLGLLGSSYGFANYRGAITPDTAFDRSGLLNVNYSQSRTLQSELKRYNAFGRVEYDLSSNITAYAQILYAENNVRSGLDPVFTGQTFGVFVPFATAAEKARVQAAAPDLYALMITRPNPDQAFSIYKGFTDQTIGRREGRTDYVVRQFLAGLQGKIPGTDMTWEFYGSSSKTRATDQVEGASLSAIQSLLANPAQCSGYNIFSGSTQPQDCLDFIRRTATNHTSIKQDIVEGTVQGGLFELPAGTLRFALGGDYRRNSYDYRPDALFQRSQTTSPQGPRNPPTSDFVGNLGSPPASGSTDVTEIYGELLVPLLKDTPFIEELNLGLGARYSKYDTVGSVWTYKADLDWRIGAGFRLRGGYNRAVRAPSVGELFKAESGGFTGIGDPRNGQGDPCSLSGRYRTGADATRVRALCIATGMPLAAVDTYNYNYPVAVSRSLPNPDLKEETADTFSVGAVWASRASSPLLSRLSLSVDYYSIRIKDAVGTVPGNISLAKCFNAGGDNPNFEASNFYCQLILRDPGTGVPVQISIPTLNLATYKTSGVDVQLDWGVDLDAIGLGANAGSVRVNAVVNYLDSFKIQSLPGAATLDYAGTIGDAQIDPFGISKPEWKGTLTVQYANGPFDLSVRWRYIDGMRDASRLTGSTAPGVKAVDYTDLNIGWKIGDDYRLSLGVDNLFDRGIPTWTGFGTTDPVTYDVLGRRFYASVRANF</sequence>
<evidence type="ECO:0000256" key="1">
    <source>
        <dbReference type="ARBA" id="ARBA00004571"/>
    </source>
</evidence>
<evidence type="ECO:0000313" key="14">
    <source>
        <dbReference type="EMBL" id="MBY8822167.1"/>
    </source>
</evidence>
<dbReference type="Gene3D" id="2.40.170.20">
    <property type="entry name" value="TonB-dependent receptor, beta-barrel domain"/>
    <property type="match status" value="1"/>
</dbReference>
<evidence type="ECO:0000256" key="6">
    <source>
        <dbReference type="ARBA" id="ARBA00023136"/>
    </source>
</evidence>
<dbReference type="PROSITE" id="PS52016">
    <property type="entry name" value="TONB_DEPENDENT_REC_3"/>
    <property type="match status" value="1"/>
</dbReference>
<keyword evidence="11" id="KW-0732">Signal</keyword>
<feature type="region of interest" description="Disordered" evidence="10">
    <location>
        <begin position="576"/>
        <end position="605"/>
    </location>
</feature>
<evidence type="ECO:0000256" key="8">
    <source>
        <dbReference type="PROSITE-ProRule" id="PRU01360"/>
    </source>
</evidence>
<keyword evidence="7 8" id="KW-0998">Cell outer membrane</keyword>
<reference evidence="14 15" key="1">
    <citation type="submission" date="2021-08" db="EMBL/GenBank/DDBJ databases">
        <authorList>
            <person name="Tuo L."/>
        </authorList>
    </citation>
    <scope>NUCLEOTIDE SEQUENCE [LARGE SCALE GENOMIC DNA]</scope>
    <source>
        <strain evidence="14 15">JCM 31229</strain>
    </source>
</reference>
<feature type="domain" description="TonB-dependent receptor-like beta-barrel" evidence="12">
    <location>
        <begin position="442"/>
        <end position="982"/>
    </location>
</feature>
<gene>
    <name evidence="14" type="ORF">K7G82_07690</name>
</gene>
<proteinExistence type="inferred from homology"/>
<evidence type="ECO:0000313" key="15">
    <source>
        <dbReference type="Proteomes" id="UP000706039"/>
    </source>
</evidence>
<dbReference type="InterPro" id="IPR039426">
    <property type="entry name" value="TonB-dep_rcpt-like"/>
</dbReference>
<accession>A0ABS7PP00</accession>
<evidence type="ECO:0000256" key="7">
    <source>
        <dbReference type="ARBA" id="ARBA00023237"/>
    </source>
</evidence>
<dbReference type="InterPro" id="IPR012910">
    <property type="entry name" value="Plug_dom"/>
</dbReference>
<dbReference type="PROSITE" id="PS51318">
    <property type="entry name" value="TAT"/>
    <property type="match status" value="1"/>
</dbReference>
<dbReference type="InterPro" id="IPR006311">
    <property type="entry name" value="TAT_signal"/>
</dbReference>
<comment type="subcellular location">
    <subcellularLocation>
        <location evidence="1 8">Cell outer membrane</location>
        <topology evidence="1 8">Multi-pass membrane protein</topology>
    </subcellularLocation>
</comment>
<keyword evidence="5 9" id="KW-0798">TonB box</keyword>
<dbReference type="InterPro" id="IPR000531">
    <property type="entry name" value="Beta-barrel_TonB"/>
</dbReference>
<evidence type="ECO:0000256" key="9">
    <source>
        <dbReference type="RuleBase" id="RU003357"/>
    </source>
</evidence>
<dbReference type="RefSeq" id="WP_222989270.1">
    <property type="nucleotide sequence ID" value="NZ_JAINVV010000004.1"/>
</dbReference>
<dbReference type="Pfam" id="PF07715">
    <property type="entry name" value="Plug"/>
    <property type="match status" value="1"/>
</dbReference>
<dbReference type="Pfam" id="PF00593">
    <property type="entry name" value="TonB_dep_Rec_b-barrel"/>
    <property type="match status" value="1"/>
</dbReference>
<dbReference type="SUPFAM" id="SSF56935">
    <property type="entry name" value="Porins"/>
    <property type="match status" value="1"/>
</dbReference>
<evidence type="ECO:0000256" key="10">
    <source>
        <dbReference type="SAM" id="MobiDB-lite"/>
    </source>
</evidence>
<dbReference type="InterPro" id="IPR036942">
    <property type="entry name" value="Beta-barrel_TonB_sf"/>
</dbReference>
<keyword evidence="14" id="KW-0675">Receptor</keyword>
<evidence type="ECO:0000256" key="4">
    <source>
        <dbReference type="ARBA" id="ARBA00022692"/>
    </source>
</evidence>
<evidence type="ECO:0000256" key="11">
    <source>
        <dbReference type="SAM" id="SignalP"/>
    </source>
</evidence>
<evidence type="ECO:0000256" key="2">
    <source>
        <dbReference type="ARBA" id="ARBA00022448"/>
    </source>
</evidence>
<dbReference type="InterPro" id="IPR037066">
    <property type="entry name" value="Plug_dom_sf"/>
</dbReference>
<protein>
    <submittedName>
        <fullName evidence="14">TonB-dependent receptor</fullName>
    </submittedName>
</protein>
<feature type="signal peptide" evidence="11">
    <location>
        <begin position="1"/>
        <end position="29"/>
    </location>
</feature>
<comment type="caution">
    <text evidence="14">The sequence shown here is derived from an EMBL/GenBank/DDBJ whole genome shotgun (WGS) entry which is preliminary data.</text>
</comment>
<dbReference type="Gene3D" id="2.170.130.10">
    <property type="entry name" value="TonB-dependent receptor, plug domain"/>
    <property type="match status" value="1"/>
</dbReference>
<evidence type="ECO:0000259" key="12">
    <source>
        <dbReference type="Pfam" id="PF00593"/>
    </source>
</evidence>
<keyword evidence="4 8" id="KW-0812">Transmembrane</keyword>
<organism evidence="14 15">
    <name type="scientific">Sphingomonas colocasiae</name>
    <dbReference type="NCBI Taxonomy" id="1848973"/>
    <lineage>
        <taxon>Bacteria</taxon>
        <taxon>Pseudomonadati</taxon>
        <taxon>Pseudomonadota</taxon>
        <taxon>Alphaproteobacteria</taxon>
        <taxon>Sphingomonadales</taxon>
        <taxon>Sphingomonadaceae</taxon>
        <taxon>Sphingomonas</taxon>
    </lineage>
</organism>
<keyword evidence="2 8" id="KW-0813">Transport</keyword>
<keyword evidence="6 8" id="KW-0472">Membrane</keyword>
<evidence type="ECO:0000259" key="13">
    <source>
        <dbReference type="Pfam" id="PF07715"/>
    </source>
</evidence>
<dbReference type="EMBL" id="JAINVV010000004">
    <property type="protein sequence ID" value="MBY8822167.1"/>
    <property type="molecule type" value="Genomic_DNA"/>
</dbReference>